<dbReference type="Gene3D" id="3.20.90.10">
    <property type="entry name" value="Tubby Protein, Chain A"/>
    <property type="match status" value="1"/>
</dbReference>
<dbReference type="AlphaFoldDB" id="A0A7S3Y106"/>
<comment type="similarity">
    <text evidence="1">Belongs to the TUB family.</text>
</comment>
<gene>
    <name evidence="3" type="ORF">HAKA00212_LOCUS16755</name>
</gene>
<reference evidence="3" key="1">
    <citation type="submission" date="2021-01" db="EMBL/GenBank/DDBJ databases">
        <authorList>
            <person name="Corre E."/>
            <person name="Pelletier E."/>
            <person name="Niang G."/>
            <person name="Scheremetjew M."/>
            <person name="Finn R."/>
            <person name="Kale V."/>
            <person name="Holt S."/>
            <person name="Cochrane G."/>
            <person name="Meng A."/>
            <person name="Brown T."/>
            <person name="Cohen L."/>
        </authorList>
    </citation>
    <scope>NUCLEOTIDE SEQUENCE</scope>
    <source>
        <strain evidence="3">CCMP3107</strain>
    </source>
</reference>
<accession>A0A7S3Y106</accession>
<proteinExistence type="inferred from homology"/>
<dbReference type="InterPro" id="IPR025659">
    <property type="entry name" value="Tubby-like_C"/>
</dbReference>
<dbReference type="PANTHER" id="PTHR16517">
    <property type="entry name" value="TUBBY-RELATED"/>
    <property type="match status" value="1"/>
</dbReference>
<dbReference type="PRINTS" id="PR01573">
    <property type="entry name" value="SUPERTUBBY"/>
</dbReference>
<evidence type="ECO:0000259" key="2">
    <source>
        <dbReference type="Pfam" id="PF01167"/>
    </source>
</evidence>
<dbReference type="PANTHER" id="PTHR16517:SF7">
    <property type="entry name" value="PROTEIN KING TUBBY"/>
    <property type="match status" value="1"/>
</dbReference>
<name>A0A7S3Y106_HETAK</name>
<feature type="domain" description="Tubby C-terminal" evidence="2">
    <location>
        <begin position="2"/>
        <end position="172"/>
    </location>
</feature>
<protein>
    <recommendedName>
        <fullName evidence="2">Tubby C-terminal domain-containing protein</fullName>
    </recommendedName>
</protein>
<evidence type="ECO:0000313" key="3">
    <source>
        <dbReference type="EMBL" id="CAE0637978.1"/>
    </source>
</evidence>
<dbReference type="InterPro" id="IPR000007">
    <property type="entry name" value="Tubby_C"/>
</dbReference>
<sequence length="178" mass="19929">MAVLQSNFLGTRFSLDDTGLTLAAFARATAPEEALRAELAAVLYDPNFFGRQGPRRMKVGLPPLGADGTPRPRRPRARAEEMARRLARGDKRHLWAFQNKPPVWAESLGAYVLNFDRRVSMASVKNFQLVAETDWSETHLQFGRFGRDLFSMDFAWPLSPVQAFGISLSSLDKKLGCD</sequence>
<dbReference type="EMBL" id="HBIU01036448">
    <property type="protein sequence ID" value="CAE0637978.1"/>
    <property type="molecule type" value="Transcribed_RNA"/>
</dbReference>
<dbReference type="Pfam" id="PF01167">
    <property type="entry name" value="Tub"/>
    <property type="match status" value="1"/>
</dbReference>
<organism evidence="3">
    <name type="scientific">Heterosigma akashiwo</name>
    <name type="common">Chromophytic alga</name>
    <name type="synonym">Heterosigma carterae</name>
    <dbReference type="NCBI Taxonomy" id="2829"/>
    <lineage>
        <taxon>Eukaryota</taxon>
        <taxon>Sar</taxon>
        <taxon>Stramenopiles</taxon>
        <taxon>Ochrophyta</taxon>
        <taxon>Raphidophyceae</taxon>
        <taxon>Chattonellales</taxon>
        <taxon>Chattonellaceae</taxon>
        <taxon>Heterosigma</taxon>
    </lineage>
</organism>
<evidence type="ECO:0000256" key="1">
    <source>
        <dbReference type="ARBA" id="ARBA00007129"/>
    </source>
</evidence>
<dbReference type="SUPFAM" id="SSF54518">
    <property type="entry name" value="Tubby C-terminal domain-like"/>
    <property type="match status" value="1"/>
</dbReference>